<evidence type="ECO:0000313" key="4">
    <source>
        <dbReference type="EMBL" id="GAA4074306.1"/>
    </source>
</evidence>
<keyword evidence="2" id="KW-0732">Signal</keyword>
<evidence type="ECO:0000256" key="1">
    <source>
        <dbReference type="SAM" id="Phobius"/>
    </source>
</evidence>
<keyword evidence="1" id="KW-1133">Transmembrane helix</keyword>
<evidence type="ECO:0000256" key="2">
    <source>
        <dbReference type="SAM" id="SignalP"/>
    </source>
</evidence>
<keyword evidence="1" id="KW-0812">Transmembrane</keyword>
<accession>A0ABP7VUR9</accession>
<organism evidence="4 5">
    <name type="scientific">Actinomadura miaoliensis</name>
    <dbReference type="NCBI Taxonomy" id="430685"/>
    <lineage>
        <taxon>Bacteria</taxon>
        <taxon>Bacillati</taxon>
        <taxon>Actinomycetota</taxon>
        <taxon>Actinomycetes</taxon>
        <taxon>Streptosporangiales</taxon>
        <taxon>Thermomonosporaceae</taxon>
        <taxon>Actinomadura</taxon>
    </lineage>
</organism>
<name>A0ABP7VUR9_9ACTN</name>
<keyword evidence="5" id="KW-1185">Reference proteome</keyword>
<dbReference type="Proteomes" id="UP001500683">
    <property type="component" value="Unassembled WGS sequence"/>
</dbReference>
<dbReference type="Gene3D" id="1.20.1260.10">
    <property type="match status" value="1"/>
</dbReference>
<dbReference type="InterPro" id="IPR012347">
    <property type="entry name" value="Ferritin-like"/>
</dbReference>
<keyword evidence="1" id="KW-0472">Membrane</keyword>
<sequence length="223" mass="23772">MSILRAVLAAGAVLAFSAGSMAPAVAQQEISAQDRKWLMMAHQGNLAESVVGTMAQKKGKAKAVRSIGAVLVTDHSRLDRRVQATARRLGVSLPSEPSAKQKALAARLNAMSGKAFDRAWLDALIKEHRTDLAAARKEVRAGKAAEAQHLATVSTPVFRRHLNLLLRARHADPPRHVPAGNGGWTMAAPNERPLALGYGLLAAGMLVTVGGALLWRRPAPWRG</sequence>
<evidence type="ECO:0000313" key="5">
    <source>
        <dbReference type="Proteomes" id="UP001500683"/>
    </source>
</evidence>
<evidence type="ECO:0000259" key="3">
    <source>
        <dbReference type="Pfam" id="PF13628"/>
    </source>
</evidence>
<feature type="domain" description="DUF4142" evidence="3">
    <location>
        <begin position="33"/>
        <end position="163"/>
    </location>
</feature>
<comment type="caution">
    <text evidence="4">The sequence shown here is derived from an EMBL/GenBank/DDBJ whole genome shotgun (WGS) entry which is preliminary data.</text>
</comment>
<feature type="chain" id="PRO_5045943435" description="DUF4142 domain-containing protein" evidence="2">
    <location>
        <begin position="27"/>
        <end position="223"/>
    </location>
</feature>
<dbReference type="Pfam" id="PF13628">
    <property type="entry name" value="DUF4142"/>
    <property type="match status" value="1"/>
</dbReference>
<feature type="signal peptide" evidence="2">
    <location>
        <begin position="1"/>
        <end position="26"/>
    </location>
</feature>
<reference evidence="5" key="1">
    <citation type="journal article" date="2019" name="Int. J. Syst. Evol. Microbiol.">
        <title>The Global Catalogue of Microorganisms (GCM) 10K type strain sequencing project: providing services to taxonomists for standard genome sequencing and annotation.</title>
        <authorList>
            <consortium name="The Broad Institute Genomics Platform"/>
            <consortium name="The Broad Institute Genome Sequencing Center for Infectious Disease"/>
            <person name="Wu L."/>
            <person name="Ma J."/>
        </authorList>
    </citation>
    <scope>NUCLEOTIDE SEQUENCE [LARGE SCALE GENOMIC DNA]</scope>
    <source>
        <strain evidence="5">JCM 16702</strain>
    </source>
</reference>
<dbReference type="PANTHER" id="PTHR38593:SF1">
    <property type="entry name" value="BLR2558 PROTEIN"/>
    <property type="match status" value="1"/>
</dbReference>
<feature type="transmembrane region" description="Helical" evidence="1">
    <location>
        <begin position="195"/>
        <end position="215"/>
    </location>
</feature>
<dbReference type="InterPro" id="IPR025419">
    <property type="entry name" value="DUF4142"/>
</dbReference>
<dbReference type="PANTHER" id="PTHR38593">
    <property type="entry name" value="BLR2558 PROTEIN"/>
    <property type="match status" value="1"/>
</dbReference>
<gene>
    <name evidence="4" type="ORF">GCM10022214_33770</name>
</gene>
<proteinExistence type="predicted"/>
<protein>
    <recommendedName>
        <fullName evidence="3">DUF4142 domain-containing protein</fullName>
    </recommendedName>
</protein>
<dbReference type="EMBL" id="BAAAZG010000019">
    <property type="protein sequence ID" value="GAA4074306.1"/>
    <property type="molecule type" value="Genomic_DNA"/>
</dbReference>